<dbReference type="AlphaFoldDB" id="L9KJN7"/>
<name>L9KJN7_TUPCH</name>
<reference evidence="3" key="1">
    <citation type="submission" date="2012-07" db="EMBL/GenBank/DDBJ databases">
        <title>Genome of the Chinese tree shrew, a rising model animal genetically related to primates.</title>
        <authorList>
            <person name="Zhang G."/>
            <person name="Fan Y."/>
            <person name="Yao Y."/>
            <person name="Huang Z."/>
        </authorList>
    </citation>
    <scope>NUCLEOTIDE SEQUENCE [LARGE SCALE GENOMIC DNA]</scope>
</reference>
<feature type="region of interest" description="Disordered" evidence="1">
    <location>
        <begin position="1"/>
        <end position="54"/>
    </location>
</feature>
<organism evidence="2 3">
    <name type="scientific">Tupaia chinensis</name>
    <name type="common">Chinese tree shrew</name>
    <name type="synonym">Tupaia belangeri chinensis</name>
    <dbReference type="NCBI Taxonomy" id="246437"/>
    <lineage>
        <taxon>Eukaryota</taxon>
        <taxon>Metazoa</taxon>
        <taxon>Chordata</taxon>
        <taxon>Craniata</taxon>
        <taxon>Vertebrata</taxon>
        <taxon>Euteleostomi</taxon>
        <taxon>Mammalia</taxon>
        <taxon>Eutheria</taxon>
        <taxon>Euarchontoglires</taxon>
        <taxon>Scandentia</taxon>
        <taxon>Tupaiidae</taxon>
        <taxon>Tupaia</taxon>
    </lineage>
</organism>
<evidence type="ECO:0000313" key="3">
    <source>
        <dbReference type="Proteomes" id="UP000011518"/>
    </source>
</evidence>
<gene>
    <name evidence="2" type="ORF">TREES_T100021573</name>
</gene>
<dbReference type="STRING" id="246437.L9KJN7"/>
<proteinExistence type="predicted"/>
<dbReference type="InParanoid" id="L9KJN7"/>
<sequence length="188" mass="21774">MNQKRRKKTMKMLVMKEKTEKDEEDEASSEKEEEARLTALEEQRMEGKKPRVMAGTVMLENKKRLAQEEESEAKCLAIMRMKKREKYLYNKIMFGKRRKVREANKLAEKQKAHDEAVRAEKKARKARPVSARGHSGCDCKINSALSFHIPAQQIPKAVMGLHESLLSMREPGGIIVYEEKRDALLMSR</sequence>
<feature type="compositionally biased region" description="Basic and acidic residues" evidence="1">
    <location>
        <begin position="28"/>
        <end position="49"/>
    </location>
</feature>
<evidence type="ECO:0000313" key="2">
    <source>
        <dbReference type="EMBL" id="ELW61382.1"/>
    </source>
</evidence>
<dbReference type="Proteomes" id="UP000011518">
    <property type="component" value="Unassembled WGS sequence"/>
</dbReference>
<keyword evidence="3" id="KW-1185">Reference proteome</keyword>
<reference evidence="3" key="2">
    <citation type="journal article" date="2013" name="Nat. Commun.">
        <title>Genome of the Chinese tree shrew.</title>
        <authorList>
            <person name="Fan Y."/>
            <person name="Huang Z.Y."/>
            <person name="Cao C.C."/>
            <person name="Chen C.S."/>
            <person name="Chen Y.X."/>
            <person name="Fan D.D."/>
            <person name="He J."/>
            <person name="Hou H.L."/>
            <person name="Hu L."/>
            <person name="Hu X.T."/>
            <person name="Jiang X.T."/>
            <person name="Lai R."/>
            <person name="Lang Y.S."/>
            <person name="Liang B."/>
            <person name="Liao S.G."/>
            <person name="Mu D."/>
            <person name="Ma Y.Y."/>
            <person name="Niu Y.Y."/>
            <person name="Sun X.Q."/>
            <person name="Xia J.Q."/>
            <person name="Xiao J."/>
            <person name="Xiong Z.Q."/>
            <person name="Xu L."/>
            <person name="Yang L."/>
            <person name="Zhang Y."/>
            <person name="Zhao W."/>
            <person name="Zhao X.D."/>
            <person name="Zheng Y.T."/>
            <person name="Zhou J.M."/>
            <person name="Zhu Y.B."/>
            <person name="Zhang G.J."/>
            <person name="Wang J."/>
            <person name="Yao Y.G."/>
        </authorList>
    </citation>
    <scope>NUCLEOTIDE SEQUENCE [LARGE SCALE GENOMIC DNA]</scope>
</reference>
<feature type="compositionally biased region" description="Basic residues" evidence="1">
    <location>
        <begin position="1"/>
        <end position="10"/>
    </location>
</feature>
<dbReference type="EMBL" id="KB320881">
    <property type="protein sequence ID" value="ELW61382.1"/>
    <property type="molecule type" value="Genomic_DNA"/>
</dbReference>
<evidence type="ECO:0000256" key="1">
    <source>
        <dbReference type="SAM" id="MobiDB-lite"/>
    </source>
</evidence>
<protein>
    <submittedName>
        <fullName evidence="2">Pescadillo like protein</fullName>
    </submittedName>
</protein>
<accession>L9KJN7</accession>